<comment type="caution">
    <text evidence="1">The sequence shown here is derived from an EMBL/GenBank/DDBJ whole genome shotgun (WGS) entry which is preliminary data.</text>
</comment>
<name>A0A232EP70_9HYME</name>
<feature type="non-terminal residue" evidence="1">
    <location>
        <position position="152"/>
    </location>
</feature>
<evidence type="ECO:0000313" key="2">
    <source>
        <dbReference type="Proteomes" id="UP000215335"/>
    </source>
</evidence>
<gene>
    <name evidence="1" type="ORF">TSAR_016504</name>
</gene>
<accession>A0A232EP70</accession>
<dbReference type="Proteomes" id="UP000215335">
    <property type="component" value="Unassembled WGS sequence"/>
</dbReference>
<dbReference type="AlphaFoldDB" id="A0A232EP70"/>
<reference evidence="1 2" key="1">
    <citation type="journal article" date="2017" name="Curr. Biol.">
        <title>The Evolution of Venom by Co-option of Single-Copy Genes.</title>
        <authorList>
            <person name="Martinson E.O."/>
            <person name="Mrinalini"/>
            <person name="Kelkar Y.D."/>
            <person name="Chang C.H."/>
            <person name="Werren J.H."/>
        </authorList>
    </citation>
    <scope>NUCLEOTIDE SEQUENCE [LARGE SCALE GENOMIC DNA]</scope>
    <source>
        <strain evidence="1 2">Alberta</strain>
        <tissue evidence="1">Whole body</tissue>
    </source>
</reference>
<sequence>MWDSCGKYVVPMWEQRGNNMQIIDENEIVLPERIAHYEPDPLQIVEVNVHEHFNENVGSVHNQPQQLNIITRSEASAEEQISDLPYIESESEDAGILNYIRNFLMDDTKSRCLQISDLPYIESESEDAGILNYIRNFLMDEYEQNIPISNRH</sequence>
<keyword evidence="2" id="KW-1185">Reference proteome</keyword>
<protein>
    <submittedName>
        <fullName evidence="1">Uncharacterized protein</fullName>
    </submittedName>
</protein>
<dbReference type="EMBL" id="NNAY01003015">
    <property type="protein sequence ID" value="OXU20117.1"/>
    <property type="molecule type" value="Genomic_DNA"/>
</dbReference>
<proteinExistence type="predicted"/>
<organism evidence="1 2">
    <name type="scientific">Trichomalopsis sarcophagae</name>
    <dbReference type="NCBI Taxonomy" id="543379"/>
    <lineage>
        <taxon>Eukaryota</taxon>
        <taxon>Metazoa</taxon>
        <taxon>Ecdysozoa</taxon>
        <taxon>Arthropoda</taxon>
        <taxon>Hexapoda</taxon>
        <taxon>Insecta</taxon>
        <taxon>Pterygota</taxon>
        <taxon>Neoptera</taxon>
        <taxon>Endopterygota</taxon>
        <taxon>Hymenoptera</taxon>
        <taxon>Apocrita</taxon>
        <taxon>Proctotrupomorpha</taxon>
        <taxon>Chalcidoidea</taxon>
        <taxon>Pteromalidae</taxon>
        <taxon>Pteromalinae</taxon>
        <taxon>Trichomalopsis</taxon>
    </lineage>
</organism>
<evidence type="ECO:0000313" key="1">
    <source>
        <dbReference type="EMBL" id="OXU20117.1"/>
    </source>
</evidence>